<dbReference type="STRING" id="445960.SAMN05421542_2041"/>
<accession>A0A2X2VQS9</accession>
<dbReference type="PRINTS" id="PR00081">
    <property type="entry name" value="GDHRDH"/>
</dbReference>
<dbReference type="PRINTS" id="PR00080">
    <property type="entry name" value="SDRFAMILY"/>
</dbReference>
<proteinExistence type="inferred from homology"/>
<evidence type="ECO:0000313" key="7">
    <source>
        <dbReference type="Proteomes" id="UP000251670"/>
    </source>
</evidence>
<evidence type="ECO:0000313" key="5">
    <source>
        <dbReference type="EMBL" id="SQB27593.1"/>
    </source>
</evidence>
<dbReference type="Proteomes" id="UP000251670">
    <property type="component" value="Unassembled WGS sequence"/>
</dbReference>
<dbReference type="PANTHER" id="PTHR42879">
    <property type="entry name" value="3-OXOACYL-(ACYL-CARRIER-PROTEIN) REDUCTASE"/>
    <property type="match status" value="1"/>
</dbReference>
<dbReference type="SUPFAM" id="SSF51735">
    <property type="entry name" value="NAD(P)-binding Rossmann-fold domains"/>
    <property type="match status" value="1"/>
</dbReference>
<dbReference type="InterPro" id="IPR002347">
    <property type="entry name" value="SDR_fam"/>
</dbReference>
<reference evidence="5 7" key="2">
    <citation type="submission" date="2018-06" db="EMBL/GenBank/DDBJ databases">
        <authorList>
            <consortium name="Pathogen Informatics"/>
            <person name="Doyle S."/>
        </authorList>
    </citation>
    <scope>NUCLEOTIDE SEQUENCE [LARGE SCALE GENOMIC DNA]</scope>
    <source>
        <strain evidence="5 7">NCTC13492</strain>
    </source>
</reference>
<dbReference type="GO" id="GO:0004316">
    <property type="term" value="F:3-oxoacyl-[acyl-carrier-protein] reductase (NADPH) activity"/>
    <property type="evidence" value="ECO:0007669"/>
    <property type="project" value="UniProtKB-EC"/>
</dbReference>
<keyword evidence="2" id="KW-0521">NADP</keyword>
<keyword evidence="6" id="KW-1185">Reference proteome</keyword>
<comment type="similarity">
    <text evidence="1">Belongs to the short-chain dehydrogenases/reductases (SDR) family.</text>
</comment>
<dbReference type="InterPro" id="IPR036291">
    <property type="entry name" value="NAD(P)-bd_dom_sf"/>
</dbReference>
<gene>
    <name evidence="5" type="primary">fabG_5</name>
    <name evidence="5" type="ORF">NCTC13492_01182</name>
    <name evidence="4" type="ORF">SAMN05421542_2041</name>
</gene>
<keyword evidence="3 5" id="KW-0560">Oxidoreductase</keyword>
<dbReference type="FunFam" id="3.40.50.720:FF:000374">
    <property type="entry name" value="3-oxoacyl-(Acyl-carrier-protein) reductase"/>
    <property type="match status" value="1"/>
</dbReference>
<dbReference type="AlphaFoldDB" id="A0A2X2VQS9"/>
<sequence length="266" mass="28586">MFQLCITKTTKNMETKTKIALVTGGSRGLGKNSALKIAQKGLDVIITYRSNQEEAEAVVQEVKAIGRNAAAFQLDTKDRKSFDPFVEEVTNYLKETTGSSHIDYLVNNAGTALYSPITDVTEEQMDDMVDIHFKGVFFLTQKLLPFINDGGGIINISSGLARFATPGSSVYGSIKAGVEMLTKYMAKELGSRKIRANVIAPGAIETDFGGGRVRDNKEINEMVAGATALGRVGLPDDIGGVVAFLCTEDAGWINGQRIEASGGMFL</sequence>
<organism evidence="5 7">
    <name type="scientific">Chryseobacterium jejuense</name>
    <dbReference type="NCBI Taxonomy" id="445960"/>
    <lineage>
        <taxon>Bacteria</taxon>
        <taxon>Pseudomonadati</taxon>
        <taxon>Bacteroidota</taxon>
        <taxon>Flavobacteriia</taxon>
        <taxon>Flavobacteriales</taxon>
        <taxon>Weeksellaceae</taxon>
        <taxon>Chryseobacterium group</taxon>
        <taxon>Chryseobacterium</taxon>
    </lineage>
</organism>
<dbReference type="EC" id="1.1.1.100" evidence="5"/>
<reference evidence="4 6" key="1">
    <citation type="submission" date="2016-10" db="EMBL/GenBank/DDBJ databases">
        <authorList>
            <person name="Varghese N."/>
            <person name="Submissions S."/>
        </authorList>
    </citation>
    <scope>NUCLEOTIDE SEQUENCE [LARGE SCALE GENOMIC DNA]</scope>
    <source>
        <strain evidence="4 6">DSM 19299</strain>
    </source>
</reference>
<dbReference type="Gene3D" id="3.40.50.720">
    <property type="entry name" value="NAD(P)-binding Rossmann-like Domain"/>
    <property type="match status" value="1"/>
</dbReference>
<dbReference type="Pfam" id="PF13561">
    <property type="entry name" value="adh_short_C2"/>
    <property type="match status" value="1"/>
</dbReference>
<evidence type="ECO:0000256" key="1">
    <source>
        <dbReference type="ARBA" id="ARBA00006484"/>
    </source>
</evidence>
<dbReference type="EMBL" id="FNEG01000003">
    <property type="protein sequence ID" value="SDI85811.1"/>
    <property type="molecule type" value="Genomic_DNA"/>
</dbReference>
<evidence type="ECO:0000256" key="3">
    <source>
        <dbReference type="ARBA" id="ARBA00023002"/>
    </source>
</evidence>
<dbReference type="EMBL" id="UAWB01000002">
    <property type="protein sequence ID" value="SQB27593.1"/>
    <property type="molecule type" value="Genomic_DNA"/>
</dbReference>
<evidence type="ECO:0000313" key="6">
    <source>
        <dbReference type="Proteomes" id="UP000199426"/>
    </source>
</evidence>
<dbReference type="Proteomes" id="UP000199426">
    <property type="component" value="Unassembled WGS sequence"/>
</dbReference>
<name>A0A2X2VQS9_CHRJE</name>
<protein>
    <submittedName>
        <fullName evidence="5">3-oxoacyl-[acyl-carrier-protein] reductase FabG</fullName>
        <ecNumber evidence="5">1.1.1.100</ecNumber>
    </submittedName>
    <submittedName>
        <fullName evidence="4">NAD(P)-dependent dehydrogenase, short-chain alcohol dehydrogenase family</fullName>
    </submittedName>
</protein>
<evidence type="ECO:0000313" key="4">
    <source>
        <dbReference type="EMBL" id="SDI85811.1"/>
    </source>
</evidence>
<evidence type="ECO:0000256" key="2">
    <source>
        <dbReference type="ARBA" id="ARBA00022857"/>
    </source>
</evidence>
<dbReference type="PANTHER" id="PTHR42879:SF2">
    <property type="entry name" value="3-OXOACYL-[ACYL-CARRIER-PROTEIN] REDUCTASE FABG"/>
    <property type="match status" value="1"/>
</dbReference>
<dbReference type="InterPro" id="IPR050259">
    <property type="entry name" value="SDR"/>
</dbReference>